<dbReference type="GO" id="GO:0016787">
    <property type="term" value="F:hydrolase activity"/>
    <property type="evidence" value="ECO:0007669"/>
    <property type="project" value="UniProtKB-KW"/>
</dbReference>
<dbReference type="InterPro" id="IPR006379">
    <property type="entry name" value="HAD-SF_hydro_IIB"/>
</dbReference>
<dbReference type="Gene3D" id="3.40.50.1000">
    <property type="entry name" value="HAD superfamily/HAD-like"/>
    <property type="match status" value="1"/>
</dbReference>
<sequence length="270" mass="30789">MKNLKDLIKVAAFDVDGTILPNGHSEFSEKTIEAFAKLKENKIATVVSTAREFSTINNFLQQLQPSYFIGANGCFVYECETQKMIYEKSISGEVVIQIYQHFKNQINGFLVAVGNICYFTPNTPLDTWFIRPNIHNYKPFDEQAILNNKVHLITIASDDAKNLSKKITEYIEQNHLDIEINSTWSKGLFISPKGVNKSTTLKYLCEYLGYSLDNLIAFGDSSNDYEMIKDSFYGVAMDKANDKIKRVAKDYALDCEYDGVYLKLKELKLI</sequence>
<proteinExistence type="inferred from homology"/>
<dbReference type="Gene3D" id="3.30.1240.10">
    <property type="match status" value="1"/>
</dbReference>
<evidence type="ECO:0000256" key="2">
    <source>
        <dbReference type="ARBA" id="ARBA00034778"/>
    </source>
</evidence>
<protein>
    <submittedName>
        <fullName evidence="3">HAD family hydrolase</fullName>
        <ecNumber evidence="3">3.1.3.-</ecNumber>
    </submittedName>
</protein>
<dbReference type="InterPro" id="IPR036412">
    <property type="entry name" value="HAD-like_sf"/>
</dbReference>
<gene>
    <name evidence="3" type="ORF">V2E24_02050</name>
</gene>
<dbReference type="NCBIfam" id="TIGR01484">
    <property type="entry name" value="HAD-SF-IIB"/>
    <property type="match status" value="1"/>
</dbReference>
<dbReference type="SUPFAM" id="SSF56784">
    <property type="entry name" value="HAD-like"/>
    <property type="match status" value="1"/>
</dbReference>
<dbReference type="EC" id="3.1.3.-" evidence="3"/>
<reference evidence="3" key="1">
    <citation type="submission" date="2024-01" db="EMBL/GenBank/DDBJ databases">
        <title>Genome sequence of Mycoplasma ciconiae type strain DSM 25251.</title>
        <authorList>
            <person name="Spergser J."/>
        </authorList>
    </citation>
    <scope>NUCLEOTIDE SEQUENCE [LARGE SCALE GENOMIC DNA]</scope>
    <source>
        <strain evidence="3">DSM 25251</strain>
    </source>
</reference>
<dbReference type="InterPro" id="IPR023214">
    <property type="entry name" value="HAD_sf"/>
</dbReference>
<evidence type="ECO:0000313" key="3">
    <source>
        <dbReference type="EMBL" id="MEE3928351.1"/>
    </source>
</evidence>
<dbReference type="EMBL" id="JAZDWZ010000005">
    <property type="protein sequence ID" value="MEE3928351.1"/>
    <property type="molecule type" value="Genomic_DNA"/>
</dbReference>
<dbReference type="NCBIfam" id="TIGR00099">
    <property type="entry name" value="Cof-subfamily"/>
    <property type="match status" value="1"/>
</dbReference>
<keyword evidence="4" id="KW-1185">Reference proteome</keyword>
<dbReference type="InterPro" id="IPR000150">
    <property type="entry name" value="Cof"/>
</dbReference>
<name>A0ABU7MMR2_9BACT</name>
<evidence type="ECO:0000256" key="1">
    <source>
        <dbReference type="ARBA" id="ARBA00001946"/>
    </source>
</evidence>
<dbReference type="NCBIfam" id="NF045966">
    <property type="entry name" value="YcsE_rel_Pase"/>
    <property type="match status" value="1"/>
</dbReference>
<dbReference type="PANTHER" id="PTHR10000:SF8">
    <property type="entry name" value="HAD SUPERFAMILY HYDROLASE-LIKE, TYPE 3"/>
    <property type="match status" value="1"/>
</dbReference>
<comment type="cofactor">
    <cofactor evidence="1">
        <name>Mg(2+)</name>
        <dbReference type="ChEBI" id="CHEBI:18420"/>
    </cofactor>
</comment>
<comment type="similarity">
    <text evidence="2">Belongs to the HAD-like hydrolase superfamily. Cof family.</text>
</comment>
<dbReference type="RefSeq" id="WP_330500763.1">
    <property type="nucleotide sequence ID" value="NZ_JAZDWZ010000005.1"/>
</dbReference>
<comment type="caution">
    <text evidence="3">The sequence shown here is derived from an EMBL/GenBank/DDBJ whole genome shotgun (WGS) entry which is preliminary data.</text>
</comment>
<accession>A0ABU7MMR2</accession>
<dbReference type="Pfam" id="PF08282">
    <property type="entry name" value="Hydrolase_3"/>
    <property type="match status" value="1"/>
</dbReference>
<evidence type="ECO:0000313" key="4">
    <source>
        <dbReference type="Proteomes" id="UP001344817"/>
    </source>
</evidence>
<dbReference type="PANTHER" id="PTHR10000">
    <property type="entry name" value="PHOSPHOSERINE PHOSPHATASE"/>
    <property type="match status" value="1"/>
</dbReference>
<dbReference type="Proteomes" id="UP001344817">
    <property type="component" value="Unassembled WGS sequence"/>
</dbReference>
<organism evidence="3 4">
    <name type="scientific">Mycoplasmopsis ciconiae</name>
    <dbReference type="NCBI Taxonomy" id="561067"/>
    <lineage>
        <taxon>Bacteria</taxon>
        <taxon>Bacillati</taxon>
        <taxon>Mycoplasmatota</taxon>
        <taxon>Mycoplasmoidales</taxon>
        <taxon>Metamycoplasmataceae</taxon>
        <taxon>Mycoplasmopsis</taxon>
    </lineage>
</organism>
<keyword evidence="3" id="KW-0378">Hydrolase</keyword>